<dbReference type="AlphaFoldDB" id="A0A328TH41"/>
<sequence length="45" mass="5037">MPALLFGHRTRKQGKNRHSALAGFASAATEGKQNAKFFRQMATRF</sequence>
<keyword evidence="2" id="KW-1185">Reference proteome</keyword>
<comment type="caution">
    <text evidence="1">The sequence shown here is derived from an EMBL/GenBank/DDBJ whole genome shotgun (WGS) entry which is preliminary data.</text>
</comment>
<evidence type="ECO:0000313" key="1">
    <source>
        <dbReference type="EMBL" id="RAP69927.1"/>
    </source>
</evidence>
<organism evidence="1 2">
    <name type="scientific">Candidatus Erwinia dacicola</name>
    <dbReference type="NCBI Taxonomy" id="252393"/>
    <lineage>
        <taxon>Bacteria</taxon>
        <taxon>Pseudomonadati</taxon>
        <taxon>Pseudomonadota</taxon>
        <taxon>Gammaproteobacteria</taxon>
        <taxon>Enterobacterales</taxon>
        <taxon>Erwiniaceae</taxon>
        <taxon>Erwinia</taxon>
    </lineage>
</organism>
<dbReference type="EMBL" id="LJAM02000526">
    <property type="protein sequence ID" value="RAP69927.1"/>
    <property type="molecule type" value="Genomic_DNA"/>
</dbReference>
<name>A0A328TH41_9GAMM</name>
<dbReference type="Proteomes" id="UP000244334">
    <property type="component" value="Unassembled WGS sequence"/>
</dbReference>
<proteinExistence type="predicted"/>
<gene>
    <name evidence="1" type="ORF">ACZ87_03278</name>
</gene>
<evidence type="ECO:0000313" key="2">
    <source>
        <dbReference type="Proteomes" id="UP000244334"/>
    </source>
</evidence>
<protein>
    <submittedName>
        <fullName evidence="1">Uncharacterized protein</fullName>
    </submittedName>
</protein>
<accession>A0A328TH41</accession>
<reference evidence="1" key="1">
    <citation type="submission" date="2018-04" db="EMBL/GenBank/DDBJ databases">
        <title>Genomes of the Obligate Erwinia dacicola and Facultative Enterobacter sp. OLF Endosymbionts of the Olive Fruit fly, Bactrocera oleae.</title>
        <authorList>
            <person name="Estes A.M."/>
            <person name="Hearn D.J."/>
            <person name="Agarwal S."/>
            <person name="Pierson E.A."/>
            <person name="Dunning-Hotopp J.C."/>
        </authorList>
    </citation>
    <scope>NUCLEOTIDE SEQUENCE [LARGE SCALE GENOMIC DNA]</scope>
    <source>
        <strain evidence="1">Oroville</strain>
    </source>
</reference>